<feature type="chain" id="PRO_5007131800" description="Lipoprotein" evidence="1">
    <location>
        <begin position="27"/>
        <end position="73"/>
    </location>
</feature>
<dbReference type="RefSeq" id="WP_036115633.1">
    <property type="nucleotide sequence ID" value="NZ_JAJA02000001.1"/>
</dbReference>
<reference evidence="2 3" key="1">
    <citation type="journal article" date="2014" name="Genome Announc.">
        <title>Draft Genome Sequence of Lysobacter capsici AZ78, a Bacterium Antagonistic to Plant-Pathogenic Oomycetes.</title>
        <authorList>
            <person name="Puopolo G."/>
            <person name="Sonego P."/>
            <person name="Engelen K."/>
            <person name="Pertot I."/>
        </authorList>
    </citation>
    <scope>NUCLEOTIDE SEQUENCE [LARGE SCALE GENOMIC DNA]</scope>
    <source>
        <strain evidence="2 3">AZ78</strain>
    </source>
</reference>
<keyword evidence="1" id="KW-0732">Signal</keyword>
<dbReference type="EMBL" id="JAJA02000001">
    <property type="protein sequence ID" value="KWS05590.1"/>
    <property type="molecule type" value="Genomic_DNA"/>
</dbReference>
<name>A0A108UAK7_9GAMM</name>
<organism evidence="2 3">
    <name type="scientific">Lysobacter capsici AZ78</name>
    <dbReference type="NCBI Taxonomy" id="1444315"/>
    <lineage>
        <taxon>Bacteria</taxon>
        <taxon>Pseudomonadati</taxon>
        <taxon>Pseudomonadota</taxon>
        <taxon>Gammaproteobacteria</taxon>
        <taxon>Lysobacterales</taxon>
        <taxon>Lysobacteraceae</taxon>
        <taxon>Lysobacter</taxon>
    </lineage>
</organism>
<evidence type="ECO:0008006" key="4">
    <source>
        <dbReference type="Google" id="ProtNLM"/>
    </source>
</evidence>
<proteinExistence type="predicted"/>
<feature type="signal peptide" evidence="1">
    <location>
        <begin position="1"/>
        <end position="26"/>
    </location>
</feature>
<dbReference type="AlphaFoldDB" id="A0A108UAK7"/>
<protein>
    <recommendedName>
        <fullName evidence="4">Lipoprotein</fullName>
    </recommendedName>
</protein>
<keyword evidence="3" id="KW-1185">Reference proteome</keyword>
<gene>
    <name evidence="2" type="ORF">AZ78_3142</name>
</gene>
<dbReference type="OrthoDB" id="6026273at2"/>
<sequence>MKAQGISTVALAAFVFCMSMFVSANAATDVCKRCELNYESCLSSGGVDPAYCFSSYLGCLSYGDGQRPCPAPR</sequence>
<evidence type="ECO:0000313" key="3">
    <source>
        <dbReference type="Proteomes" id="UP000023435"/>
    </source>
</evidence>
<comment type="caution">
    <text evidence="2">The sequence shown here is derived from an EMBL/GenBank/DDBJ whole genome shotgun (WGS) entry which is preliminary data.</text>
</comment>
<accession>A0A108UAK7</accession>
<evidence type="ECO:0000313" key="2">
    <source>
        <dbReference type="EMBL" id="KWS05590.1"/>
    </source>
</evidence>
<dbReference type="Proteomes" id="UP000023435">
    <property type="component" value="Unassembled WGS sequence"/>
</dbReference>
<evidence type="ECO:0000256" key="1">
    <source>
        <dbReference type="SAM" id="SignalP"/>
    </source>
</evidence>